<comment type="subcellular location">
    <subcellularLocation>
        <location evidence="1">Cytoplasm</location>
        <location evidence="1">Cytoskeleton</location>
        <location evidence="1">Flagellum axoneme</location>
    </subcellularLocation>
</comment>
<dbReference type="PANTHER" id="PTHR21648">
    <property type="entry name" value="FLAGELLAR RADIAL SPOKE PROTEIN 3"/>
    <property type="match status" value="1"/>
</dbReference>
<evidence type="ECO:0000256" key="8">
    <source>
        <dbReference type="ARBA" id="ARBA00023273"/>
    </source>
</evidence>
<evidence type="ECO:0000256" key="4">
    <source>
        <dbReference type="ARBA" id="ARBA00022553"/>
    </source>
</evidence>
<evidence type="ECO:0000313" key="12">
    <source>
        <dbReference type="Proteomes" id="UP000015354"/>
    </source>
</evidence>
<feature type="region of interest" description="Disordered" evidence="10">
    <location>
        <begin position="1"/>
        <end position="46"/>
    </location>
</feature>
<keyword evidence="12" id="KW-1185">Reference proteome</keyword>
<feature type="region of interest" description="Disordered" evidence="10">
    <location>
        <begin position="133"/>
        <end position="160"/>
    </location>
</feature>
<gene>
    <name evidence="11" type="ORF">STCU_04919</name>
</gene>
<dbReference type="OrthoDB" id="313308at2759"/>
<dbReference type="Proteomes" id="UP000015354">
    <property type="component" value="Unassembled WGS sequence"/>
</dbReference>
<dbReference type="AlphaFoldDB" id="S9VNY9"/>
<dbReference type="InterPro" id="IPR009290">
    <property type="entry name" value="Radial_spoke_3"/>
</dbReference>
<proteinExistence type="inferred from homology"/>
<dbReference type="PANTHER" id="PTHR21648:SF0">
    <property type="entry name" value="RADIAL SPOKE HEAD PROTEIN 3 HOMOLOG"/>
    <property type="match status" value="1"/>
</dbReference>
<evidence type="ECO:0000256" key="5">
    <source>
        <dbReference type="ARBA" id="ARBA00022846"/>
    </source>
</evidence>
<keyword evidence="7" id="KW-0206">Cytoskeleton</keyword>
<dbReference type="Pfam" id="PF06098">
    <property type="entry name" value="Radial_spoke_3"/>
    <property type="match status" value="1"/>
</dbReference>
<name>S9VNY9_9TRYP</name>
<evidence type="ECO:0000256" key="9">
    <source>
        <dbReference type="SAM" id="Coils"/>
    </source>
</evidence>
<comment type="caution">
    <text evidence="11">The sequence shown here is derived from an EMBL/GenBank/DDBJ whole genome shotgun (WGS) entry which is preliminary data.</text>
</comment>
<keyword evidence="8" id="KW-0966">Cell projection</keyword>
<organism evidence="11 12">
    <name type="scientific">Strigomonas culicis</name>
    <dbReference type="NCBI Taxonomy" id="28005"/>
    <lineage>
        <taxon>Eukaryota</taxon>
        <taxon>Discoba</taxon>
        <taxon>Euglenozoa</taxon>
        <taxon>Kinetoplastea</taxon>
        <taxon>Metakinetoplastina</taxon>
        <taxon>Trypanosomatida</taxon>
        <taxon>Trypanosomatidae</taxon>
        <taxon>Strigomonadinae</taxon>
        <taxon>Strigomonas</taxon>
    </lineage>
</organism>
<evidence type="ECO:0000313" key="11">
    <source>
        <dbReference type="EMBL" id="EPY28711.1"/>
    </source>
</evidence>
<protein>
    <submittedName>
        <fullName evidence="11">Radial spoke protein 3</fullName>
    </submittedName>
</protein>
<dbReference type="GO" id="GO:0005929">
    <property type="term" value="C:cilium"/>
    <property type="evidence" value="ECO:0007669"/>
    <property type="project" value="TreeGrafter"/>
</dbReference>
<evidence type="ECO:0000256" key="10">
    <source>
        <dbReference type="SAM" id="MobiDB-lite"/>
    </source>
</evidence>
<reference evidence="11 12" key="1">
    <citation type="journal article" date="2013" name="PLoS ONE">
        <title>Predicting the Proteins of Angomonas deanei, Strigomonas culicis and Their Respective Endosymbionts Reveals New Aspects of the Trypanosomatidae Family.</title>
        <authorList>
            <person name="Motta M.C."/>
            <person name="Martins A.C."/>
            <person name="de Souza S.S."/>
            <person name="Catta-Preta C.M."/>
            <person name="Silva R."/>
            <person name="Klein C.C."/>
            <person name="de Almeida L.G."/>
            <person name="de Lima Cunha O."/>
            <person name="Ciapina L.P."/>
            <person name="Brocchi M."/>
            <person name="Colabardini A.C."/>
            <person name="de Araujo Lima B."/>
            <person name="Machado C.R."/>
            <person name="de Almeida Soares C.M."/>
            <person name="Probst C.M."/>
            <person name="de Menezes C.B."/>
            <person name="Thompson C.E."/>
            <person name="Bartholomeu D.C."/>
            <person name="Gradia D.F."/>
            <person name="Pavoni D.P."/>
            <person name="Grisard E.C."/>
            <person name="Fantinatti-Garboggini F."/>
            <person name="Marchini F.K."/>
            <person name="Rodrigues-Luiz G.F."/>
            <person name="Wagner G."/>
            <person name="Goldman G.H."/>
            <person name="Fietto J.L."/>
            <person name="Elias M.C."/>
            <person name="Goldman M.H."/>
            <person name="Sagot M.F."/>
            <person name="Pereira M."/>
            <person name="Stoco P.H."/>
            <person name="de Mendonca-Neto R.P."/>
            <person name="Teixeira S.M."/>
            <person name="Maciel T.E."/>
            <person name="de Oliveira Mendes T.A."/>
            <person name="Urmenyi T.P."/>
            <person name="de Souza W."/>
            <person name="Schenkman S."/>
            <person name="de Vasconcelos A.T."/>
        </authorList>
    </citation>
    <scope>NUCLEOTIDE SEQUENCE [LARGE SCALE GENOMIC DNA]</scope>
</reference>
<comment type="similarity">
    <text evidence="2">Belongs to the flagellar radial spoke RSP3 family.</text>
</comment>
<feature type="region of interest" description="Disordered" evidence="10">
    <location>
        <begin position="230"/>
        <end position="252"/>
    </location>
</feature>
<dbReference type="EMBL" id="ATMH01004919">
    <property type="protein sequence ID" value="EPY28711.1"/>
    <property type="molecule type" value="Genomic_DNA"/>
</dbReference>
<sequence>MQRQQHDTEGTSAAYTFQQPPQGFQQEPQYRDPAVSGSRKYGNIMHDRRVYRGNTYATPVMSTTARAELQMKESQNALRRKQASQKAASIKSRKQGDAARRRLATPDPVEGRQHVEIQTDEYLEELTDKVESTQQETQTDLLMDRPPTPKYIPQKTGRDADTQINEGDLFRFDEAIEPILEVMVGKTMEQAVLEVMQEEELELLREQQLEFEQRRKEEVLETQRLESTEKRKYEEKERRKRQEAERIKREKETREKLQARQFAKAYMTNLENRVFSRLQDEGWFADRVLNEVELEFYPWLMDEVDKELDKKEKARALVDDLIRQVVRMNAARVEQSYRMQQGIQA</sequence>
<feature type="region of interest" description="Disordered" evidence="10">
    <location>
        <begin position="72"/>
        <end position="116"/>
    </location>
</feature>
<keyword evidence="5" id="KW-0282">Flagellum</keyword>
<keyword evidence="4" id="KW-0597">Phosphoprotein</keyword>
<accession>S9VNY9</accession>
<keyword evidence="6" id="KW-0969">Cilium</keyword>
<evidence type="ECO:0000256" key="6">
    <source>
        <dbReference type="ARBA" id="ARBA00023069"/>
    </source>
</evidence>
<evidence type="ECO:0000256" key="2">
    <source>
        <dbReference type="ARBA" id="ARBA00006737"/>
    </source>
</evidence>
<feature type="compositionally biased region" description="Low complexity" evidence="10">
    <location>
        <begin position="17"/>
        <end position="28"/>
    </location>
</feature>
<evidence type="ECO:0000256" key="1">
    <source>
        <dbReference type="ARBA" id="ARBA00004611"/>
    </source>
</evidence>
<keyword evidence="3" id="KW-0963">Cytoplasm</keyword>
<feature type="coiled-coil region" evidence="9">
    <location>
        <begin position="304"/>
        <end position="331"/>
    </location>
</feature>
<keyword evidence="9" id="KW-0175">Coiled coil</keyword>
<evidence type="ECO:0000256" key="7">
    <source>
        <dbReference type="ARBA" id="ARBA00023212"/>
    </source>
</evidence>
<evidence type="ECO:0000256" key="3">
    <source>
        <dbReference type="ARBA" id="ARBA00022490"/>
    </source>
</evidence>